<dbReference type="PANTHER" id="PTHR12876:SF35">
    <property type="entry name" value="LD08718P-RELATED"/>
    <property type="match status" value="1"/>
</dbReference>
<dbReference type="Gene3D" id="3.40.50.11980">
    <property type="match status" value="1"/>
</dbReference>
<dbReference type="Pfam" id="PF11977">
    <property type="entry name" value="RNase_Zc3h12a"/>
    <property type="match status" value="1"/>
</dbReference>
<gene>
    <name evidence="2" type="primary">Zc3h12d</name>
    <name evidence="2" type="ORF">EVAR_25954_1</name>
</gene>
<dbReference type="FunFam" id="3.40.50.11980:FF:000001">
    <property type="entry name" value="ZC3H12A isoform 1"/>
    <property type="match status" value="1"/>
</dbReference>
<dbReference type="STRING" id="151549.A0A4C1V2Z5"/>
<evidence type="ECO:0000313" key="2">
    <source>
        <dbReference type="EMBL" id="GBP32595.1"/>
    </source>
</evidence>
<proteinExistence type="predicted"/>
<evidence type="ECO:0000313" key="3">
    <source>
        <dbReference type="Proteomes" id="UP000299102"/>
    </source>
</evidence>
<reference evidence="2 3" key="1">
    <citation type="journal article" date="2019" name="Commun. Biol.">
        <title>The bagworm genome reveals a unique fibroin gene that provides high tensile strength.</title>
        <authorList>
            <person name="Kono N."/>
            <person name="Nakamura H."/>
            <person name="Ohtoshi R."/>
            <person name="Tomita M."/>
            <person name="Numata K."/>
            <person name="Arakawa K."/>
        </authorList>
    </citation>
    <scope>NUCLEOTIDE SEQUENCE [LARGE SCALE GENOMIC DNA]</scope>
</reference>
<dbReference type="AlphaFoldDB" id="A0A4C1V2Z5"/>
<organism evidence="2 3">
    <name type="scientific">Eumeta variegata</name>
    <name type="common">Bagworm moth</name>
    <name type="synonym">Eumeta japonica</name>
    <dbReference type="NCBI Taxonomy" id="151549"/>
    <lineage>
        <taxon>Eukaryota</taxon>
        <taxon>Metazoa</taxon>
        <taxon>Ecdysozoa</taxon>
        <taxon>Arthropoda</taxon>
        <taxon>Hexapoda</taxon>
        <taxon>Insecta</taxon>
        <taxon>Pterygota</taxon>
        <taxon>Neoptera</taxon>
        <taxon>Endopterygota</taxon>
        <taxon>Lepidoptera</taxon>
        <taxon>Glossata</taxon>
        <taxon>Ditrysia</taxon>
        <taxon>Tineoidea</taxon>
        <taxon>Psychidae</taxon>
        <taxon>Oiketicinae</taxon>
        <taxon>Eumeta</taxon>
    </lineage>
</organism>
<comment type="caution">
    <text evidence="2">The sequence shown here is derived from an EMBL/GenBank/DDBJ whole genome shotgun (WGS) entry which is preliminary data.</text>
</comment>
<accession>A0A4C1V2Z5</accession>
<dbReference type="GO" id="GO:0036464">
    <property type="term" value="C:cytoplasmic ribonucleoprotein granule"/>
    <property type="evidence" value="ECO:0007669"/>
    <property type="project" value="TreeGrafter"/>
</dbReference>
<dbReference type="GO" id="GO:0005634">
    <property type="term" value="C:nucleus"/>
    <property type="evidence" value="ECO:0007669"/>
    <property type="project" value="TreeGrafter"/>
</dbReference>
<dbReference type="GO" id="GO:0004521">
    <property type="term" value="F:RNA endonuclease activity"/>
    <property type="evidence" value="ECO:0007669"/>
    <property type="project" value="TreeGrafter"/>
</dbReference>
<evidence type="ECO:0000259" key="1">
    <source>
        <dbReference type="Pfam" id="PF11977"/>
    </source>
</evidence>
<dbReference type="EMBL" id="BGZK01000262">
    <property type="protein sequence ID" value="GBP32595.1"/>
    <property type="molecule type" value="Genomic_DNA"/>
</dbReference>
<name>A0A4C1V2Z5_EUMVA</name>
<protein>
    <submittedName>
        <fullName evidence="2">Probable ribonuclease ZC3H12D</fullName>
    </submittedName>
</protein>
<dbReference type="GO" id="GO:0003729">
    <property type="term" value="F:mRNA binding"/>
    <property type="evidence" value="ECO:0007669"/>
    <property type="project" value="TreeGrafter"/>
</dbReference>
<keyword evidence="3" id="KW-1185">Reference proteome</keyword>
<dbReference type="PANTHER" id="PTHR12876">
    <property type="entry name" value="N4BP1-RELATED"/>
    <property type="match status" value="1"/>
</dbReference>
<dbReference type="OrthoDB" id="392925at2759"/>
<sequence>MFQPCDSGRSYVTPSARRGRVRSLNLHGKTVCLTFIFHTILGCPQYVRCKYGKSTDPRLLDELERQGLVVYTPSRELPGKFICSYDDRYIVQCAAEFDGVIVSGDNYRDLMSENARWRFVIENRLLPFTWVNDMIMFPKDPLGRNGPTLDIFLKHCG</sequence>
<feature type="domain" description="RNase NYN" evidence="1">
    <location>
        <begin position="44"/>
        <end position="150"/>
    </location>
</feature>
<dbReference type="InterPro" id="IPR021869">
    <property type="entry name" value="RNase_Zc3h12_NYN"/>
</dbReference>
<dbReference type="InterPro" id="IPR051101">
    <property type="entry name" value="ZC3H12/N4BP1_RNase_Reg"/>
</dbReference>
<dbReference type="Proteomes" id="UP000299102">
    <property type="component" value="Unassembled WGS sequence"/>
</dbReference>